<reference evidence="4 5" key="1">
    <citation type="submission" date="2024-09" db="EMBL/GenBank/DDBJ databases">
        <authorList>
            <person name="Sun Q."/>
            <person name="Mori K."/>
        </authorList>
    </citation>
    <scope>NUCLEOTIDE SEQUENCE [LARGE SCALE GENOMIC DNA]</scope>
    <source>
        <strain evidence="4 5">CGMCC 1.12926</strain>
    </source>
</reference>
<sequence length="76" mass="8004">MKTIKAPLLSIALIVLSISTALADETHPPAPQTARAMNTPPPDGTPIDQNIVALMASGLALGGWFHYKNKIKKASV</sequence>
<feature type="chain" id="PRO_5046476509" description="LPXTG cell wall anchor domain-containing protein" evidence="3">
    <location>
        <begin position="24"/>
        <end position="76"/>
    </location>
</feature>
<dbReference type="EMBL" id="JBHLYW010000001">
    <property type="protein sequence ID" value="MFC0075571.1"/>
    <property type="molecule type" value="Genomic_DNA"/>
</dbReference>
<organism evidence="4 5">
    <name type="scientific">Flavobacterium procerum</name>
    <dbReference type="NCBI Taxonomy" id="1455569"/>
    <lineage>
        <taxon>Bacteria</taxon>
        <taxon>Pseudomonadati</taxon>
        <taxon>Bacteroidota</taxon>
        <taxon>Flavobacteriia</taxon>
        <taxon>Flavobacteriales</taxon>
        <taxon>Flavobacteriaceae</taxon>
        <taxon>Flavobacterium</taxon>
    </lineage>
</organism>
<comment type="caution">
    <text evidence="4">The sequence shown here is derived from an EMBL/GenBank/DDBJ whole genome shotgun (WGS) entry which is preliminary data.</text>
</comment>
<evidence type="ECO:0000313" key="5">
    <source>
        <dbReference type="Proteomes" id="UP001589734"/>
    </source>
</evidence>
<evidence type="ECO:0000256" key="3">
    <source>
        <dbReference type="SAM" id="SignalP"/>
    </source>
</evidence>
<feature type="transmembrane region" description="Helical" evidence="2">
    <location>
        <begin position="47"/>
        <end position="67"/>
    </location>
</feature>
<feature type="signal peptide" evidence="3">
    <location>
        <begin position="1"/>
        <end position="23"/>
    </location>
</feature>
<dbReference type="RefSeq" id="WP_379683762.1">
    <property type="nucleotide sequence ID" value="NZ_JBHLYW010000001.1"/>
</dbReference>
<feature type="region of interest" description="Disordered" evidence="1">
    <location>
        <begin position="26"/>
        <end position="47"/>
    </location>
</feature>
<evidence type="ECO:0008006" key="6">
    <source>
        <dbReference type="Google" id="ProtNLM"/>
    </source>
</evidence>
<evidence type="ECO:0000256" key="2">
    <source>
        <dbReference type="SAM" id="Phobius"/>
    </source>
</evidence>
<keyword evidence="2" id="KW-0472">Membrane</keyword>
<evidence type="ECO:0000256" key="1">
    <source>
        <dbReference type="SAM" id="MobiDB-lite"/>
    </source>
</evidence>
<name>A0ABV6BJH7_9FLAO</name>
<proteinExistence type="predicted"/>
<keyword evidence="2" id="KW-0812">Transmembrane</keyword>
<keyword evidence="3" id="KW-0732">Signal</keyword>
<accession>A0ABV6BJH7</accession>
<gene>
    <name evidence="4" type="ORF">ACFFLS_00845</name>
</gene>
<dbReference type="Proteomes" id="UP001589734">
    <property type="component" value="Unassembled WGS sequence"/>
</dbReference>
<evidence type="ECO:0000313" key="4">
    <source>
        <dbReference type="EMBL" id="MFC0075571.1"/>
    </source>
</evidence>
<keyword evidence="5" id="KW-1185">Reference proteome</keyword>
<protein>
    <recommendedName>
        <fullName evidence="6">LPXTG cell wall anchor domain-containing protein</fullName>
    </recommendedName>
</protein>
<keyword evidence="2" id="KW-1133">Transmembrane helix</keyword>